<feature type="domain" description="ABC-2 type transporter transmembrane" evidence="6">
    <location>
        <begin position="26"/>
        <end position="341"/>
    </location>
</feature>
<organism evidence="7 8">
    <name type="scientific">Candidatus Pantoea multigeneris</name>
    <dbReference type="NCBI Taxonomy" id="2608357"/>
    <lineage>
        <taxon>Bacteria</taxon>
        <taxon>Pseudomonadati</taxon>
        <taxon>Pseudomonadota</taxon>
        <taxon>Gammaproteobacteria</taxon>
        <taxon>Enterobacterales</taxon>
        <taxon>Erwiniaceae</taxon>
        <taxon>Pantoea</taxon>
    </lineage>
</organism>
<comment type="subcellular location">
    <subcellularLocation>
        <location evidence="1">Membrane</location>
        <topology evidence="1">Multi-pass membrane protein</topology>
    </subcellularLocation>
</comment>
<feature type="transmembrane region" description="Helical" evidence="5">
    <location>
        <begin position="23"/>
        <end position="42"/>
    </location>
</feature>
<keyword evidence="4 5" id="KW-0472">Membrane</keyword>
<keyword evidence="8" id="KW-1185">Reference proteome</keyword>
<dbReference type="Pfam" id="PF12698">
    <property type="entry name" value="ABC2_membrane_3"/>
    <property type="match status" value="1"/>
</dbReference>
<reference evidence="7 8" key="1">
    <citation type="journal article" date="2019" name="bioRxiv">
        <title>Bacteria contribute to plant secondary compound degradation in a generalist herbivore system.</title>
        <authorList>
            <person name="Francoeur C.B."/>
            <person name="Khadempour L."/>
            <person name="Moreira-Soto R.D."/>
            <person name="Gotting K."/>
            <person name="Book A.J."/>
            <person name="Pinto-Tomas A.A."/>
            <person name="Keefover-Ring K."/>
            <person name="Currie C.R."/>
        </authorList>
    </citation>
    <scope>NUCLEOTIDE SEQUENCE [LARGE SCALE GENOMIC DNA]</scope>
    <source>
        <strain evidence="7">Acro-835</strain>
    </source>
</reference>
<dbReference type="RefSeq" id="WP_167012352.1">
    <property type="nucleotide sequence ID" value="NZ_VWXF01000001.1"/>
</dbReference>
<comment type="caution">
    <text evidence="7">The sequence shown here is derived from an EMBL/GenBank/DDBJ whole genome shotgun (WGS) entry which is preliminary data.</text>
</comment>
<accession>A0ABX0R5J7</accession>
<proteinExistence type="predicted"/>
<sequence length="351" mass="38743">MAYHWSVFCAMFRANLKEYTRDILPFLFSFIMPVFFIVAYGMSKNEQDVDKAFTANVAIVGTSAGANVVENRLKEISLFNTTRLDGDESVNTLISSGKFQVVVSVSDNSPPMVASSSEYLNLTTLIKTTLQHDSAIKNSRPDIATRIVSNNRHTGLDYSFAAILCLSLLQVALFGTASPVVMAKEKGLYRLYQVIPVPRLSLLSSQIAVRFLISVLQLLILTSIAVFIFKVPVKHPILFIGVVCSAALTLVSYGYAIAGFFSRMSVASAFLIVLNFYCIFFGQMFSDINGSPWEVLVFTTPVGFISEALHYVTTGYSSMFTIAESMTGIFVYLVLSGLIGIRLFNFEPKKN</sequence>
<name>A0ABX0R5J7_9GAMM</name>
<feature type="transmembrane region" description="Helical" evidence="5">
    <location>
        <begin position="236"/>
        <end position="258"/>
    </location>
</feature>
<keyword evidence="2 5" id="KW-0812">Transmembrane</keyword>
<protein>
    <submittedName>
        <fullName evidence="7">ABC transporter permease</fullName>
    </submittedName>
</protein>
<feature type="transmembrane region" description="Helical" evidence="5">
    <location>
        <begin position="160"/>
        <end position="182"/>
    </location>
</feature>
<evidence type="ECO:0000256" key="4">
    <source>
        <dbReference type="ARBA" id="ARBA00023136"/>
    </source>
</evidence>
<evidence type="ECO:0000256" key="5">
    <source>
        <dbReference type="SAM" id="Phobius"/>
    </source>
</evidence>
<evidence type="ECO:0000313" key="7">
    <source>
        <dbReference type="EMBL" id="NIF20367.1"/>
    </source>
</evidence>
<gene>
    <name evidence="7" type="ORF">F3J40_01870</name>
</gene>
<evidence type="ECO:0000313" key="8">
    <source>
        <dbReference type="Proteomes" id="UP001515683"/>
    </source>
</evidence>
<dbReference type="PANTHER" id="PTHR43027:SF1">
    <property type="entry name" value="DOXORUBICIN RESISTANCE ABC TRANSPORTER PERMEASE PROTEIN DRRC-RELATED"/>
    <property type="match status" value="1"/>
</dbReference>
<evidence type="ECO:0000256" key="3">
    <source>
        <dbReference type="ARBA" id="ARBA00022989"/>
    </source>
</evidence>
<evidence type="ECO:0000256" key="2">
    <source>
        <dbReference type="ARBA" id="ARBA00022692"/>
    </source>
</evidence>
<feature type="transmembrane region" description="Helical" evidence="5">
    <location>
        <begin position="293"/>
        <end position="313"/>
    </location>
</feature>
<dbReference type="InterPro" id="IPR052902">
    <property type="entry name" value="ABC-2_transporter"/>
</dbReference>
<evidence type="ECO:0000256" key="1">
    <source>
        <dbReference type="ARBA" id="ARBA00004141"/>
    </source>
</evidence>
<dbReference type="EMBL" id="VWXF01000001">
    <property type="protein sequence ID" value="NIF20367.1"/>
    <property type="molecule type" value="Genomic_DNA"/>
</dbReference>
<feature type="transmembrane region" description="Helical" evidence="5">
    <location>
        <begin position="207"/>
        <end position="229"/>
    </location>
</feature>
<feature type="transmembrane region" description="Helical" evidence="5">
    <location>
        <begin position="264"/>
        <end position="281"/>
    </location>
</feature>
<dbReference type="InterPro" id="IPR013525">
    <property type="entry name" value="ABC2_TM"/>
</dbReference>
<feature type="transmembrane region" description="Helical" evidence="5">
    <location>
        <begin position="325"/>
        <end position="344"/>
    </location>
</feature>
<evidence type="ECO:0000259" key="6">
    <source>
        <dbReference type="Pfam" id="PF12698"/>
    </source>
</evidence>
<dbReference type="PANTHER" id="PTHR43027">
    <property type="entry name" value="DOXORUBICIN RESISTANCE ABC TRANSPORTER PERMEASE PROTEIN DRRC-RELATED"/>
    <property type="match status" value="1"/>
</dbReference>
<dbReference type="Proteomes" id="UP001515683">
    <property type="component" value="Unassembled WGS sequence"/>
</dbReference>
<keyword evidence="3 5" id="KW-1133">Transmembrane helix</keyword>